<dbReference type="PROSITE" id="PS50088">
    <property type="entry name" value="ANK_REPEAT"/>
    <property type="match status" value="2"/>
</dbReference>
<name>A0A8K1FJP9_PYTOL</name>
<dbReference type="Pfam" id="PF12796">
    <property type="entry name" value="Ank_2"/>
    <property type="match status" value="1"/>
</dbReference>
<organism evidence="6 7">
    <name type="scientific">Pythium oligandrum</name>
    <name type="common">Mycoparasitic fungus</name>
    <dbReference type="NCBI Taxonomy" id="41045"/>
    <lineage>
        <taxon>Eukaryota</taxon>
        <taxon>Sar</taxon>
        <taxon>Stramenopiles</taxon>
        <taxon>Oomycota</taxon>
        <taxon>Peronosporomycetes</taxon>
        <taxon>Pythiales</taxon>
        <taxon>Pythiaceae</taxon>
        <taxon>Pythium</taxon>
    </lineage>
</organism>
<dbReference type="PROSITE" id="PS50297">
    <property type="entry name" value="ANK_REP_REGION"/>
    <property type="match status" value="2"/>
</dbReference>
<dbReference type="Gene3D" id="1.25.40.20">
    <property type="entry name" value="Ankyrin repeat-containing domain"/>
    <property type="match status" value="1"/>
</dbReference>
<feature type="repeat" description="ANK" evidence="4">
    <location>
        <begin position="358"/>
        <end position="390"/>
    </location>
</feature>
<dbReference type="PROSITE" id="PS00018">
    <property type="entry name" value="EF_HAND_1"/>
    <property type="match status" value="1"/>
</dbReference>
<feature type="domain" description="EF-hand" evidence="5">
    <location>
        <begin position="103"/>
        <end position="138"/>
    </location>
</feature>
<proteinExistence type="predicted"/>
<dbReference type="InterPro" id="IPR002110">
    <property type="entry name" value="Ankyrin_rpt"/>
</dbReference>
<dbReference type="Pfam" id="PF00023">
    <property type="entry name" value="Ank"/>
    <property type="match status" value="1"/>
</dbReference>
<sequence>MGIKSTRPLPLATAPLAMAAFFKRRFRTWHLDQVALVLERYPELPPRHCIDALQLATILGIKDQAFIRDVMKLFMPRTPTRVHHMVDVMEIIIALVLVCQAPSMLHRFEAIFDILDADRTGVITPADLVVLFGAVARAMMKLFEYTVEPEQRGAMQFVNGVLSTGIDNAGKIEKTRLCKLMLSDKYAVHYTKQCTGEDKPKLYVQLAKETEFIGAIEFETEADMKAATLKTIRAMADEQLYKMPKDFVFTCQGREVKRVWEGDRKAWSIVPFALRGSPGLHAYSNAKNRRMERPSHPNPFEFRSTANFDRSNCMELEKQVYGDMFQACRDGNVVRVQRLIDLEKRPVAQYINNRLSILGRTALHEATEQGHTAIVDMLLKFGADGYFVDQRMQIPLHLAATKGYERIVKCLVNKFPGTAGMQDCTGKTPLHLAIERGHQQIALTLITAMKALDNSEVL</sequence>
<dbReference type="InterPro" id="IPR011992">
    <property type="entry name" value="EF-hand-dom_pair"/>
</dbReference>
<protein>
    <recommendedName>
        <fullName evidence="5">EF-hand domain-containing protein</fullName>
    </recommendedName>
</protein>
<accession>A0A8K1FJP9</accession>
<dbReference type="SUPFAM" id="SSF48403">
    <property type="entry name" value="Ankyrin repeat"/>
    <property type="match status" value="1"/>
</dbReference>
<reference evidence="6" key="1">
    <citation type="submission" date="2019-03" db="EMBL/GenBank/DDBJ databases">
        <title>Long read genome sequence of the mycoparasitic Pythium oligandrum ATCC 38472 isolated from sugarbeet rhizosphere.</title>
        <authorList>
            <person name="Gaulin E."/>
        </authorList>
    </citation>
    <scope>NUCLEOTIDE SEQUENCE</scope>
    <source>
        <strain evidence="6">ATCC 38472_TT</strain>
    </source>
</reference>
<evidence type="ECO:0000256" key="4">
    <source>
        <dbReference type="PROSITE-ProRule" id="PRU00023"/>
    </source>
</evidence>
<dbReference type="InterPro" id="IPR002048">
    <property type="entry name" value="EF_hand_dom"/>
</dbReference>
<evidence type="ECO:0000313" key="7">
    <source>
        <dbReference type="Proteomes" id="UP000794436"/>
    </source>
</evidence>
<evidence type="ECO:0000313" key="6">
    <source>
        <dbReference type="EMBL" id="TMW65161.1"/>
    </source>
</evidence>
<keyword evidence="2" id="KW-0106">Calcium</keyword>
<dbReference type="GO" id="GO:0005509">
    <property type="term" value="F:calcium ion binding"/>
    <property type="evidence" value="ECO:0007669"/>
    <property type="project" value="InterPro"/>
</dbReference>
<keyword evidence="7" id="KW-1185">Reference proteome</keyword>
<dbReference type="EMBL" id="SPLM01000038">
    <property type="protein sequence ID" value="TMW65161.1"/>
    <property type="molecule type" value="Genomic_DNA"/>
</dbReference>
<dbReference type="OrthoDB" id="823504at2759"/>
<dbReference type="AlphaFoldDB" id="A0A8K1FJP9"/>
<dbReference type="PROSITE" id="PS50222">
    <property type="entry name" value="EF_HAND_2"/>
    <property type="match status" value="1"/>
</dbReference>
<evidence type="ECO:0000256" key="2">
    <source>
        <dbReference type="ARBA" id="ARBA00022837"/>
    </source>
</evidence>
<dbReference type="Proteomes" id="UP000794436">
    <property type="component" value="Unassembled WGS sequence"/>
</dbReference>
<dbReference type="InterPro" id="IPR036770">
    <property type="entry name" value="Ankyrin_rpt-contain_sf"/>
</dbReference>
<feature type="repeat" description="ANK" evidence="4">
    <location>
        <begin position="425"/>
        <end position="457"/>
    </location>
</feature>
<dbReference type="Gene3D" id="1.10.238.10">
    <property type="entry name" value="EF-hand"/>
    <property type="match status" value="1"/>
</dbReference>
<evidence type="ECO:0000256" key="1">
    <source>
        <dbReference type="ARBA" id="ARBA00022737"/>
    </source>
</evidence>
<comment type="caution">
    <text evidence="6">The sequence shown here is derived from an EMBL/GenBank/DDBJ whole genome shotgun (WGS) entry which is preliminary data.</text>
</comment>
<dbReference type="InterPro" id="IPR018247">
    <property type="entry name" value="EF_Hand_1_Ca_BS"/>
</dbReference>
<evidence type="ECO:0000259" key="5">
    <source>
        <dbReference type="PROSITE" id="PS50222"/>
    </source>
</evidence>
<evidence type="ECO:0000256" key="3">
    <source>
        <dbReference type="ARBA" id="ARBA00023043"/>
    </source>
</evidence>
<dbReference type="SUPFAM" id="SSF47473">
    <property type="entry name" value="EF-hand"/>
    <property type="match status" value="1"/>
</dbReference>
<gene>
    <name evidence="6" type="ORF">Poli38472_009328</name>
</gene>
<keyword evidence="3 4" id="KW-0040">ANK repeat</keyword>
<keyword evidence="1" id="KW-0677">Repeat</keyword>
<dbReference type="PANTHER" id="PTHR24171">
    <property type="entry name" value="ANKYRIN REPEAT DOMAIN-CONTAINING PROTEIN 39-RELATED"/>
    <property type="match status" value="1"/>
</dbReference>
<dbReference type="SMART" id="SM00248">
    <property type="entry name" value="ANK"/>
    <property type="match status" value="3"/>
</dbReference>